<keyword evidence="6 9" id="KW-0808">Transferase</keyword>
<evidence type="ECO:0000256" key="6">
    <source>
        <dbReference type="ARBA" id="ARBA00022679"/>
    </source>
</evidence>
<dbReference type="EC" id="2.6.1.9" evidence="9"/>
<evidence type="ECO:0000256" key="2">
    <source>
        <dbReference type="ARBA" id="ARBA00005011"/>
    </source>
</evidence>
<dbReference type="Gene3D" id="3.40.640.10">
    <property type="entry name" value="Type I PLP-dependent aspartate aminotransferase-like (Major domain)"/>
    <property type="match status" value="1"/>
</dbReference>
<comment type="subunit">
    <text evidence="4 9">Homodimer.</text>
</comment>
<dbReference type="Pfam" id="PF00155">
    <property type="entry name" value="Aminotran_1_2"/>
    <property type="match status" value="1"/>
</dbReference>
<name>M4V782_9BACT</name>
<dbReference type="InterPro" id="IPR005861">
    <property type="entry name" value="HisP_aminotrans"/>
</dbReference>
<evidence type="ECO:0000256" key="1">
    <source>
        <dbReference type="ARBA" id="ARBA00001933"/>
    </source>
</evidence>
<proteinExistence type="inferred from homology"/>
<evidence type="ECO:0000259" key="10">
    <source>
        <dbReference type="Pfam" id="PF00155"/>
    </source>
</evidence>
<dbReference type="SUPFAM" id="SSF53383">
    <property type="entry name" value="PLP-dependent transferases"/>
    <property type="match status" value="1"/>
</dbReference>
<comment type="pathway">
    <text evidence="2 9">Amino-acid biosynthesis; L-histidine biosynthesis; L-histidine from 5-phospho-alpha-D-ribose 1-diphosphate: step 7/9.</text>
</comment>
<protein>
    <recommendedName>
        <fullName evidence="9">Histidinol-phosphate aminotransferase</fullName>
        <ecNumber evidence="9">2.6.1.9</ecNumber>
    </recommendedName>
    <alternativeName>
        <fullName evidence="9">Imidazole acetol-phosphate transaminase</fullName>
    </alternativeName>
</protein>
<evidence type="ECO:0000256" key="9">
    <source>
        <dbReference type="HAMAP-Rule" id="MF_01023"/>
    </source>
</evidence>
<keyword evidence="5 9" id="KW-0032">Aminotransferase</keyword>
<reference evidence="11 12" key="1">
    <citation type="journal article" date="2013" name="ISME J.">
        <title>By their genes ye shall know them: genomic signatures of predatory bacteria.</title>
        <authorList>
            <person name="Pasternak Z."/>
            <person name="Pietrokovski S."/>
            <person name="Rotem O."/>
            <person name="Gophna U."/>
            <person name="Lurie-Weinberger M.N."/>
            <person name="Jurkevitch E."/>
        </authorList>
    </citation>
    <scope>NUCLEOTIDE SEQUENCE [LARGE SCALE GENOMIC DNA]</scope>
    <source>
        <strain evidence="11 12">JSS</strain>
    </source>
</reference>
<comment type="catalytic activity">
    <reaction evidence="8 9">
        <text>L-histidinol phosphate + 2-oxoglutarate = 3-(imidazol-4-yl)-2-oxopropyl phosphate + L-glutamate</text>
        <dbReference type="Rhea" id="RHEA:23744"/>
        <dbReference type="ChEBI" id="CHEBI:16810"/>
        <dbReference type="ChEBI" id="CHEBI:29985"/>
        <dbReference type="ChEBI" id="CHEBI:57766"/>
        <dbReference type="ChEBI" id="CHEBI:57980"/>
        <dbReference type="EC" id="2.6.1.9"/>
    </reaction>
</comment>
<dbReference type="KEGG" id="bex:A11Q_835"/>
<keyword evidence="9" id="KW-0028">Amino-acid biosynthesis</keyword>
<dbReference type="InterPro" id="IPR004839">
    <property type="entry name" value="Aminotransferase_I/II_large"/>
</dbReference>
<dbReference type="eggNOG" id="COG0079">
    <property type="taxonomic scope" value="Bacteria"/>
</dbReference>
<evidence type="ECO:0000256" key="8">
    <source>
        <dbReference type="ARBA" id="ARBA00047481"/>
    </source>
</evidence>
<dbReference type="HOGENOM" id="CLU_017584_3_3_7"/>
<dbReference type="NCBIfam" id="TIGR01141">
    <property type="entry name" value="hisC"/>
    <property type="match status" value="1"/>
</dbReference>
<dbReference type="HAMAP" id="MF_01023">
    <property type="entry name" value="HisC_aminotrans_2"/>
    <property type="match status" value="1"/>
</dbReference>
<dbReference type="PATRIC" id="fig|1184267.3.peg.845"/>
<keyword evidence="12" id="KW-1185">Reference proteome</keyword>
<dbReference type="InterPro" id="IPR015422">
    <property type="entry name" value="PyrdxlP-dep_Trfase_small"/>
</dbReference>
<dbReference type="InterPro" id="IPR015424">
    <property type="entry name" value="PyrdxlP-dep_Trfase"/>
</dbReference>
<dbReference type="InterPro" id="IPR015421">
    <property type="entry name" value="PyrdxlP-dep_Trfase_major"/>
</dbReference>
<dbReference type="Gene3D" id="3.90.1150.10">
    <property type="entry name" value="Aspartate Aminotransferase, domain 1"/>
    <property type="match status" value="1"/>
</dbReference>
<comment type="similarity">
    <text evidence="3 9">Belongs to the class-II pyridoxal-phosphate-dependent aminotransferase family. Histidinol-phosphate aminotransferase subfamily.</text>
</comment>
<gene>
    <name evidence="9" type="primary">hisC</name>
    <name evidence="11" type="ORF">A11Q_835</name>
</gene>
<dbReference type="PANTHER" id="PTHR43643:SF3">
    <property type="entry name" value="HISTIDINOL-PHOSPHATE AMINOTRANSFERASE"/>
    <property type="match status" value="1"/>
</dbReference>
<evidence type="ECO:0000256" key="4">
    <source>
        <dbReference type="ARBA" id="ARBA00011738"/>
    </source>
</evidence>
<dbReference type="RefSeq" id="WP_015469543.1">
    <property type="nucleotide sequence ID" value="NC_020813.1"/>
</dbReference>
<dbReference type="UniPathway" id="UPA00031">
    <property type="reaction ID" value="UER00012"/>
</dbReference>
<dbReference type="GO" id="GO:0030170">
    <property type="term" value="F:pyridoxal phosphate binding"/>
    <property type="evidence" value="ECO:0007669"/>
    <property type="project" value="InterPro"/>
</dbReference>
<evidence type="ECO:0000313" key="12">
    <source>
        <dbReference type="Proteomes" id="UP000012040"/>
    </source>
</evidence>
<dbReference type="STRING" id="1184267.A11Q_835"/>
<dbReference type="AlphaFoldDB" id="M4V782"/>
<dbReference type="EMBL" id="CP003537">
    <property type="protein sequence ID" value="AGH95053.1"/>
    <property type="molecule type" value="Genomic_DNA"/>
</dbReference>
<keyword evidence="7 9" id="KW-0663">Pyridoxal phosphate</keyword>
<feature type="domain" description="Aminotransferase class I/classII large" evidence="10">
    <location>
        <begin position="30"/>
        <end position="363"/>
    </location>
</feature>
<feature type="modified residue" description="N6-(pyridoxal phosphate)lysine" evidence="9">
    <location>
        <position position="230"/>
    </location>
</feature>
<evidence type="ECO:0000256" key="7">
    <source>
        <dbReference type="ARBA" id="ARBA00022898"/>
    </source>
</evidence>
<dbReference type="OrthoDB" id="5288513at2"/>
<evidence type="ECO:0000256" key="3">
    <source>
        <dbReference type="ARBA" id="ARBA00007970"/>
    </source>
</evidence>
<evidence type="ECO:0000313" key="11">
    <source>
        <dbReference type="EMBL" id="AGH95053.1"/>
    </source>
</evidence>
<keyword evidence="9" id="KW-0368">Histidine biosynthesis</keyword>
<dbReference type="InterPro" id="IPR050106">
    <property type="entry name" value="HistidinolP_aminotransfase"/>
</dbReference>
<organism evidence="11 12">
    <name type="scientific">Pseudobdellovibrio exovorus JSS</name>
    <dbReference type="NCBI Taxonomy" id="1184267"/>
    <lineage>
        <taxon>Bacteria</taxon>
        <taxon>Pseudomonadati</taxon>
        <taxon>Bdellovibrionota</taxon>
        <taxon>Bdellovibrionia</taxon>
        <taxon>Bdellovibrionales</taxon>
        <taxon>Pseudobdellovibrionaceae</taxon>
        <taxon>Pseudobdellovibrio</taxon>
    </lineage>
</organism>
<comment type="cofactor">
    <cofactor evidence="1 9">
        <name>pyridoxal 5'-phosphate</name>
        <dbReference type="ChEBI" id="CHEBI:597326"/>
    </cofactor>
</comment>
<dbReference type="Proteomes" id="UP000012040">
    <property type="component" value="Chromosome"/>
</dbReference>
<dbReference type="GO" id="GO:0004400">
    <property type="term" value="F:histidinol-phosphate transaminase activity"/>
    <property type="evidence" value="ECO:0007669"/>
    <property type="project" value="UniProtKB-UniRule"/>
</dbReference>
<accession>M4V782</accession>
<dbReference type="PANTHER" id="PTHR43643">
    <property type="entry name" value="HISTIDINOL-PHOSPHATE AMINOTRANSFERASE 2"/>
    <property type="match status" value="1"/>
</dbReference>
<sequence>MKVSAQILNLIPYKPGKPISETQREFGLTEIVKLASNENPLGPSPKAVEAVQKYLSQQHRYPDPVGYELVKKISEKWDVPASQIALGNGSNEIIDLLIRIFCEPSTDSILTSEAAFVAYQVCAQAARVKVRTVPLREDLTIDLKAIADHFFRNPTANIHLIFIPNPNNPTGTVVGGAELEEFLVRLGNRDDVLLVFDEAYTEYVRDPKFKAASSFYKKYSNVLVLKTFSKVYGMAGLRLGALVAPEYVLEYYNRVRNPFNVNDLAQVAGIAVLDDEDYVKASQKAVWDGLEYFYKELSRLNLKYYPSEANFVLFDTQRDVEQVNLNLLKKGVILRPVQNYGFKTLMRMTVGNMDENKKAIAAIEKMLTEVSEIG</sequence>
<dbReference type="GO" id="GO:0000105">
    <property type="term" value="P:L-histidine biosynthetic process"/>
    <property type="evidence" value="ECO:0007669"/>
    <property type="project" value="UniProtKB-UniRule"/>
</dbReference>
<evidence type="ECO:0000256" key="5">
    <source>
        <dbReference type="ARBA" id="ARBA00022576"/>
    </source>
</evidence>
<dbReference type="CDD" id="cd00609">
    <property type="entry name" value="AAT_like"/>
    <property type="match status" value="1"/>
</dbReference>